<protein>
    <recommendedName>
        <fullName evidence="4">PhoH-like protein domain-containing protein</fullName>
    </recommendedName>
</protein>
<keyword evidence="3" id="KW-0472">Membrane</keyword>
<evidence type="ECO:0000259" key="4">
    <source>
        <dbReference type="Pfam" id="PF02562"/>
    </source>
</evidence>
<dbReference type="Pfam" id="PF02562">
    <property type="entry name" value="PhoH"/>
    <property type="match status" value="1"/>
</dbReference>
<dbReference type="PANTHER" id="PTHR30473">
    <property type="entry name" value="PROTEIN PHOH"/>
    <property type="match status" value="1"/>
</dbReference>
<organism evidence="5">
    <name type="scientific">viral metagenome</name>
    <dbReference type="NCBI Taxonomy" id="1070528"/>
    <lineage>
        <taxon>unclassified sequences</taxon>
        <taxon>metagenomes</taxon>
        <taxon>organismal metagenomes</taxon>
    </lineage>
</organism>
<dbReference type="SUPFAM" id="SSF52540">
    <property type="entry name" value="P-loop containing nucleoside triphosphate hydrolases"/>
    <property type="match status" value="1"/>
</dbReference>
<evidence type="ECO:0000256" key="3">
    <source>
        <dbReference type="SAM" id="Phobius"/>
    </source>
</evidence>
<dbReference type="InterPro" id="IPR027417">
    <property type="entry name" value="P-loop_NTPase"/>
</dbReference>
<dbReference type="EMBL" id="MN739033">
    <property type="protein sequence ID" value="QHT36227.1"/>
    <property type="molecule type" value="Genomic_DNA"/>
</dbReference>
<feature type="transmembrane region" description="Helical" evidence="3">
    <location>
        <begin position="21"/>
        <end position="39"/>
    </location>
</feature>
<keyword evidence="1" id="KW-0547">Nucleotide-binding</keyword>
<dbReference type="InterPro" id="IPR051451">
    <property type="entry name" value="PhoH2-like"/>
</dbReference>
<dbReference type="PANTHER" id="PTHR30473:SF2">
    <property type="entry name" value="PIN DOMAIN-CONTAINING PROTEIN"/>
    <property type="match status" value="1"/>
</dbReference>
<sequence length="394" mass="45210">MFNDVNIFIKWFKQKNIYSRIVYMLLFKFFLSSLVFLSHNSASFKNVGVNTNLRRFIHMRKDRTLLYDMPYKPRGKNQEDYVRLLNDNNVKVLFVTGPAGTGKTMFACSKAISDLKSGAIDKIVITRPVVPVEEDIGFLPGTLVKKMDPWTRPMFDIFLESFPQKDIDTMVKNNIIEISPLAYMRGRTFKNAFIIADEMQNSSPNQMLMLTTRIGDKSKMVITGDMKQTDKGTNSGLSDFINKYKAYESFYFKKNAELLLSNSTHYYQFVKETGIKIVEMENKDIERSPVVTKILDIYDIDNLRYNMSIKYSNVKNLIKPGVTDNITNTTLIKEIIASKLANQTVDNIAIVDNNSTNTNNTTEIKGIKLLRSDSNNDAALIPLHHQSNRFNTRK</sequence>
<name>A0A6C0F3H5_9ZZZZ</name>
<evidence type="ECO:0000256" key="1">
    <source>
        <dbReference type="ARBA" id="ARBA00022741"/>
    </source>
</evidence>
<reference evidence="5" key="1">
    <citation type="journal article" date="2020" name="Nature">
        <title>Giant virus diversity and host interactions through global metagenomics.</title>
        <authorList>
            <person name="Schulz F."/>
            <person name="Roux S."/>
            <person name="Paez-Espino D."/>
            <person name="Jungbluth S."/>
            <person name="Walsh D.A."/>
            <person name="Denef V.J."/>
            <person name="McMahon K.D."/>
            <person name="Konstantinidis K.T."/>
            <person name="Eloe-Fadrosh E.A."/>
            <person name="Kyrpides N.C."/>
            <person name="Woyke T."/>
        </authorList>
    </citation>
    <scope>NUCLEOTIDE SEQUENCE</scope>
    <source>
        <strain evidence="5">GVMAG-M-3300009182-46</strain>
    </source>
</reference>
<dbReference type="InterPro" id="IPR003714">
    <property type="entry name" value="PhoH"/>
</dbReference>
<dbReference type="GO" id="GO:0005524">
    <property type="term" value="F:ATP binding"/>
    <property type="evidence" value="ECO:0007669"/>
    <property type="project" value="UniProtKB-KW"/>
</dbReference>
<accession>A0A6C0F3H5</accession>
<evidence type="ECO:0000256" key="2">
    <source>
        <dbReference type="ARBA" id="ARBA00022840"/>
    </source>
</evidence>
<dbReference type="Gene3D" id="3.40.50.300">
    <property type="entry name" value="P-loop containing nucleotide triphosphate hydrolases"/>
    <property type="match status" value="1"/>
</dbReference>
<keyword evidence="3" id="KW-1133">Transmembrane helix</keyword>
<evidence type="ECO:0000313" key="5">
    <source>
        <dbReference type="EMBL" id="QHT36227.1"/>
    </source>
</evidence>
<dbReference type="GO" id="GO:0005829">
    <property type="term" value="C:cytosol"/>
    <property type="evidence" value="ECO:0007669"/>
    <property type="project" value="TreeGrafter"/>
</dbReference>
<keyword evidence="3" id="KW-0812">Transmembrane</keyword>
<proteinExistence type="predicted"/>
<dbReference type="AlphaFoldDB" id="A0A6C0F3H5"/>
<keyword evidence="2" id="KW-0067">ATP-binding</keyword>
<feature type="domain" description="PhoH-like protein" evidence="4">
    <location>
        <begin position="72"/>
        <end position="251"/>
    </location>
</feature>